<reference evidence="8" key="2">
    <citation type="submission" date="2011-03" db="EMBL/GenBank/DDBJ databases">
        <title>The complete genome of Desulfobacca acetoxidans DSM 11109.</title>
        <authorList>
            <consortium name="US DOE Joint Genome Institute (JGI-PGF)"/>
            <person name="Lucas S."/>
            <person name="Copeland A."/>
            <person name="Lapidus A."/>
            <person name="Bruce D."/>
            <person name="Goodwin L."/>
            <person name="Pitluck S."/>
            <person name="Peters L."/>
            <person name="Kyrpides N."/>
            <person name="Mavromatis K."/>
            <person name="Ivanova N."/>
            <person name="Ovchinnikova G."/>
            <person name="Teshima H."/>
            <person name="Detter J.C."/>
            <person name="Han C."/>
            <person name="Land M."/>
            <person name="Hauser L."/>
            <person name="Markowitz V."/>
            <person name="Cheng J.-F."/>
            <person name="Hugenholtz P."/>
            <person name="Woyke T."/>
            <person name="Wu D."/>
            <person name="Spring S."/>
            <person name="Schueler E."/>
            <person name="Brambilla E."/>
            <person name="Klenk H.-P."/>
            <person name="Eisen J.A."/>
        </authorList>
    </citation>
    <scope>NUCLEOTIDE SEQUENCE [LARGE SCALE GENOMIC DNA]</scope>
    <source>
        <strain evidence="8">ATCC 700848 / DSM 11109 / ASRB2</strain>
    </source>
</reference>
<dbReference type="eggNOG" id="COG1961">
    <property type="taxonomic scope" value="Bacteria"/>
</dbReference>
<dbReference type="SUPFAM" id="SSF53041">
    <property type="entry name" value="Resolvase-like"/>
    <property type="match status" value="1"/>
</dbReference>
<dbReference type="InterPro" id="IPR036162">
    <property type="entry name" value="Resolvase-like_N_sf"/>
</dbReference>
<evidence type="ECO:0000313" key="8">
    <source>
        <dbReference type="Proteomes" id="UP000000483"/>
    </source>
</evidence>
<dbReference type="HOGENOM" id="CLU_010686_3_1_7"/>
<proteinExistence type="predicted"/>
<dbReference type="PANTHER" id="PTHR30461:SF19">
    <property type="entry name" value="SITE-SPECIFIC RECOMBINASE RESOLVASE FAMILY"/>
    <property type="match status" value="1"/>
</dbReference>
<gene>
    <name evidence="7" type="ordered locus">Desac_0050</name>
</gene>
<keyword evidence="8" id="KW-1185">Reference proteome</keyword>
<reference evidence="7 8" key="1">
    <citation type="journal article" date="2011" name="Stand. Genomic Sci.">
        <title>Complete genome sequence of the acetate-degrading sulfate reducer Desulfobacca acetoxidans type strain (ASRB2).</title>
        <authorList>
            <person name="Goker M."/>
            <person name="Teshima H."/>
            <person name="Lapidus A."/>
            <person name="Nolan M."/>
            <person name="Lucas S."/>
            <person name="Hammon N."/>
            <person name="Deshpande S."/>
            <person name="Cheng J.F."/>
            <person name="Tapia R."/>
            <person name="Han C."/>
            <person name="Goodwin L."/>
            <person name="Pitluck S."/>
            <person name="Huntemann M."/>
            <person name="Liolios K."/>
            <person name="Ivanova N."/>
            <person name="Pagani I."/>
            <person name="Mavromatis K."/>
            <person name="Ovchinikova G."/>
            <person name="Pati A."/>
            <person name="Chen A."/>
            <person name="Palaniappan K."/>
            <person name="Land M."/>
            <person name="Hauser L."/>
            <person name="Brambilla E.M."/>
            <person name="Rohde M."/>
            <person name="Spring S."/>
            <person name="Detter J.C."/>
            <person name="Woyke T."/>
            <person name="Bristow J."/>
            <person name="Eisen J.A."/>
            <person name="Markowitz V."/>
            <person name="Hugenholtz P."/>
            <person name="Kyrpides N.C."/>
            <person name="Klenk H.P."/>
        </authorList>
    </citation>
    <scope>NUCLEOTIDE SEQUENCE [LARGE SCALE GENOMIC DNA]</scope>
    <source>
        <strain evidence="8">ATCC 700848 / DSM 11109 / ASRB2</strain>
    </source>
</reference>
<dbReference type="PROSITE" id="PS00397">
    <property type="entry name" value="RECOMBINASES_1"/>
    <property type="match status" value="1"/>
</dbReference>
<evidence type="ECO:0000256" key="5">
    <source>
        <dbReference type="PROSITE-ProRule" id="PRU10137"/>
    </source>
</evidence>
<dbReference type="CDD" id="cd03768">
    <property type="entry name" value="SR_ResInv"/>
    <property type="match status" value="1"/>
</dbReference>
<feature type="active site" description="O-(5'-phospho-DNA)-serine intermediate" evidence="4 5">
    <location>
        <position position="14"/>
    </location>
</feature>
<dbReference type="Gene3D" id="3.40.50.1390">
    <property type="entry name" value="Resolvase, N-terminal catalytic domain"/>
    <property type="match status" value="1"/>
</dbReference>
<dbReference type="PANTHER" id="PTHR30461">
    <property type="entry name" value="DNA-INVERTASE FROM LAMBDOID PROPHAGE"/>
    <property type="match status" value="1"/>
</dbReference>
<evidence type="ECO:0000259" key="6">
    <source>
        <dbReference type="PROSITE" id="PS51736"/>
    </source>
</evidence>
<dbReference type="InterPro" id="IPR006119">
    <property type="entry name" value="Resolv_N"/>
</dbReference>
<evidence type="ECO:0000256" key="4">
    <source>
        <dbReference type="PIRSR" id="PIRSR606118-50"/>
    </source>
</evidence>
<dbReference type="GO" id="GO:0015074">
    <property type="term" value="P:DNA integration"/>
    <property type="evidence" value="ECO:0007669"/>
    <property type="project" value="UniProtKB-KW"/>
</dbReference>
<dbReference type="InterPro" id="IPR050639">
    <property type="entry name" value="SSR_resolvase"/>
</dbReference>
<name>F2NGP2_DESAR</name>
<organism evidence="7 8">
    <name type="scientific">Desulfobacca acetoxidans (strain ATCC 700848 / DSM 11109 / ASRB2)</name>
    <dbReference type="NCBI Taxonomy" id="880072"/>
    <lineage>
        <taxon>Bacteria</taxon>
        <taxon>Pseudomonadati</taxon>
        <taxon>Thermodesulfobacteriota</taxon>
        <taxon>Desulfobaccia</taxon>
        <taxon>Desulfobaccales</taxon>
        <taxon>Desulfobaccaceae</taxon>
        <taxon>Desulfobacca</taxon>
    </lineage>
</organism>
<keyword evidence="2" id="KW-0238">DNA-binding</keyword>
<accession>F2NGP2</accession>
<dbReference type="STRING" id="880072.Desac_0050"/>
<feature type="domain" description="Resolvase/invertase-type recombinase catalytic" evidence="6">
    <location>
        <begin position="6"/>
        <end position="147"/>
    </location>
</feature>
<evidence type="ECO:0000256" key="3">
    <source>
        <dbReference type="ARBA" id="ARBA00023172"/>
    </source>
</evidence>
<dbReference type="InterPro" id="IPR006118">
    <property type="entry name" value="Recombinase_CS"/>
</dbReference>
<keyword evidence="1" id="KW-0229">DNA integration</keyword>
<dbReference type="SMART" id="SM00857">
    <property type="entry name" value="Resolvase"/>
    <property type="match status" value="1"/>
</dbReference>
<evidence type="ECO:0000256" key="2">
    <source>
        <dbReference type="ARBA" id="ARBA00023125"/>
    </source>
</evidence>
<dbReference type="Pfam" id="PF00239">
    <property type="entry name" value="Resolvase"/>
    <property type="match status" value="1"/>
</dbReference>
<dbReference type="OrthoDB" id="9797501at2"/>
<dbReference type="PROSITE" id="PS51736">
    <property type="entry name" value="RECOMBINASES_3"/>
    <property type="match status" value="1"/>
</dbReference>
<dbReference type="AlphaFoldDB" id="F2NGP2"/>
<dbReference type="KEGG" id="dao:Desac_0050"/>
<keyword evidence="3" id="KW-0233">DNA recombination</keyword>
<sequence>MSGYPKVIGYLRVSTQDQDLEKNKAEILAFANERKLGPVEWLEEKVSGVKTWRKREIAQVVESLRDGDWLIVPELSRLGRSTLDILDILAELRKKGVNVYAVKGDWTLNGTIESKVFLTMMALFSEIERDLISARTKEALKARQAAGLKLGRPKGPGKSRLDPYRLEIEALLKNGSRLNFIAARYNVTVPTLINWIKKNNIDKTSKP</sequence>
<dbReference type="EMBL" id="CP002629">
    <property type="protein sequence ID" value="AEB07949.1"/>
    <property type="molecule type" value="Genomic_DNA"/>
</dbReference>
<dbReference type="GO" id="GO:0003677">
    <property type="term" value="F:DNA binding"/>
    <property type="evidence" value="ECO:0007669"/>
    <property type="project" value="UniProtKB-KW"/>
</dbReference>
<evidence type="ECO:0000256" key="1">
    <source>
        <dbReference type="ARBA" id="ARBA00022908"/>
    </source>
</evidence>
<dbReference type="RefSeq" id="WP_013705064.1">
    <property type="nucleotide sequence ID" value="NC_015388.1"/>
</dbReference>
<protein>
    <submittedName>
        <fullName evidence="7">Resolvase domain protein</fullName>
    </submittedName>
</protein>
<dbReference type="GO" id="GO:0000150">
    <property type="term" value="F:DNA strand exchange activity"/>
    <property type="evidence" value="ECO:0007669"/>
    <property type="project" value="InterPro"/>
</dbReference>
<dbReference type="Proteomes" id="UP000000483">
    <property type="component" value="Chromosome"/>
</dbReference>
<evidence type="ECO:0000313" key="7">
    <source>
        <dbReference type="EMBL" id="AEB07949.1"/>
    </source>
</evidence>